<organism evidence="6 7">
    <name type="scientific">Parvibium lacunae</name>
    <dbReference type="NCBI Taxonomy" id="1888893"/>
    <lineage>
        <taxon>Bacteria</taxon>
        <taxon>Pseudomonadati</taxon>
        <taxon>Pseudomonadota</taxon>
        <taxon>Betaproteobacteria</taxon>
        <taxon>Burkholderiales</taxon>
        <taxon>Alcaligenaceae</taxon>
        <taxon>Parvibium</taxon>
    </lineage>
</organism>
<evidence type="ECO:0000313" key="7">
    <source>
        <dbReference type="Proteomes" id="UP000252357"/>
    </source>
</evidence>
<dbReference type="Pfam" id="PF02049">
    <property type="entry name" value="FliE"/>
    <property type="match status" value="1"/>
</dbReference>
<protein>
    <recommendedName>
        <fullName evidence="4 5">Flagellar hook-basal body complex protein FliE</fullName>
    </recommendedName>
</protein>
<keyword evidence="3 4" id="KW-0975">Bacterial flagellum</keyword>
<dbReference type="HAMAP" id="MF_00724">
    <property type="entry name" value="FliE"/>
    <property type="match status" value="1"/>
</dbReference>
<dbReference type="EMBL" id="QPGB01000002">
    <property type="protein sequence ID" value="RCS58692.1"/>
    <property type="molecule type" value="Genomic_DNA"/>
</dbReference>
<evidence type="ECO:0000256" key="2">
    <source>
        <dbReference type="ARBA" id="ARBA00009272"/>
    </source>
</evidence>
<sequence length="88" mass="9196">MRGNAAAGASGAASGTDFSQALKSALDQVNSAQTKARELDTQFQMGNPAVSLEETVLASQSASLGFQTLVSTRNRLVAAYNEIMNMQV</sequence>
<dbReference type="GO" id="GO:0003774">
    <property type="term" value="F:cytoskeletal motor activity"/>
    <property type="evidence" value="ECO:0007669"/>
    <property type="project" value="InterPro"/>
</dbReference>
<evidence type="ECO:0000313" key="6">
    <source>
        <dbReference type="EMBL" id="RCS58692.1"/>
    </source>
</evidence>
<evidence type="ECO:0000256" key="1">
    <source>
        <dbReference type="ARBA" id="ARBA00004117"/>
    </source>
</evidence>
<dbReference type="GO" id="GO:0071973">
    <property type="term" value="P:bacterial-type flagellum-dependent cell motility"/>
    <property type="evidence" value="ECO:0007669"/>
    <property type="project" value="InterPro"/>
</dbReference>
<proteinExistence type="inferred from homology"/>
<keyword evidence="6" id="KW-0966">Cell projection</keyword>
<comment type="subcellular location">
    <subcellularLocation>
        <location evidence="1 4">Bacterial flagellum basal body</location>
    </subcellularLocation>
</comment>
<keyword evidence="6" id="KW-0282">Flagellum</keyword>
<gene>
    <name evidence="4" type="primary">fliE</name>
    <name evidence="6" type="ORF">DU000_05700</name>
</gene>
<evidence type="ECO:0000256" key="3">
    <source>
        <dbReference type="ARBA" id="ARBA00023143"/>
    </source>
</evidence>
<dbReference type="Proteomes" id="UP000252357">
    <property type="component" value="Unassembled WGS sequence"/>
</dbReference>
<dbReference type="AlphaFoldDB" id="A0A368L5J9"/>
<keyword evidence="7" id="KW-1185">Reference proteome</keyword>
<dbReference type="PANTHER" id="PTHR34653">
    <property type="match status" value="1"/>
</dbReference>
<evidence type="ECO:0000256" key="4">
    <source>
        <dbReference type="HAMAP-Rule" id="MF_00724"/>
    </source>
</evidence>
<dbReference type="NCBIfam" id="TIGR00205">
    <property type="entry name" value="fliE"/>
    <property type="match status" value="1"/>
</dbReference>
<comment type="similarity">
    <text evidence="2 4">Belongs to the FliE family.</text>
</comment>
<dbReference type="InterPro" id="IPR001624">
    <property type="entry name" value="FliE"/>
</dbReference>
<reference evidence="6 7" key="1">
    <citation type="journal article" date="2018" name="Int. J. Syst. Evol. Microbiol.">
        <title>Parvibium lacunae gen. nov., sp. nov., a new member of the family Alcaligenaceae isolated from a freshwater pond.</title>
        <authorList>
            <person name="Chen W.M."/>
            <person name="Xie P.B."/>
            <person name="Hsu M.Y."/>
            <person name="Sheu S.Y."/>
        </authorList>
    </citation>
    <scope>NUCLEOTIDE SEQUENCE [LARGE SCALE GENOMIC DNA]</scope>
    <source>
        <strain evidence="6 7">KMB9</strain>
    </source>
</reference>
<dbReference type="OrthoDB" id="8909229at2"/>
<dbReference type="PANTHER" id="PTHR34653:SF1">
    <property type="entry name" value="FLAGELLAR HOOK-BASAL BODY COMPLEX PROTEIN FLIE"/>
    <property type="match status" value="1"/>
</dbReference>
<name>A0A368L5J9_9BURK</name>
<dbReference type="GO" id="GO:0005198">
    <property type="term" value="F:structural molecule activity"/>
    <property type="evidence" value="ECO:0007669"/>
    <property type="project" value="UniProtKB-UniRule"/>
</dbReference>
<dbReference type="PRINTS" id="PR01006">
    <property type="entry name" value="FLGHOOKFLIE"/>
</dbReference>
<comment type="caution">
    <text evidence="6">The sequence shown here is derived from an EMBL/GenBank/DDBJ whole genome shotgun (WGS) entry which is preliminary data.</text>
</comment>
<evidence type="ECO:0000256" key="5">
    <source>
        <dbReference type="NCBIfam" id="TIGR00205"/>
    </source>
</evidence>
<dbReference type="GO" id="GO:0009425">
    <property type="term" value="C:bacterial-type flagellum basal body"/>
    <property type="evidence" value="ECO:0007669"/>
    <property type="project" value="UniProtKB-SubCell"/>
</dbReference>
<accession>A0A368L5J9</accession>
<keyword evidence="6" id="KW-0969">Cilium</keyword>